<feature type="compositionally biased region" description="Basic and acidic residues" evidence="1">
    <location>
        <begin position="174"/>
        <end position="189"/>
    </location>
</feature>
<dbReference type="EMBL" id="JACSDZ010000015">
    <property type="protein sequence ID" value="KAF7386390.1"/>
    <property type="molecule type" value="Genomic_DNA"/>
</dbReference>
<feature type="compositionally biased region" description="Low complexity" evidence="1">
    <location>
        <begin position="148"/>
        <end position="163"/>
    </location>
</feature>
<evidence type="ECO:0000313" key="2">
    <source>
        <dbReference type="EMBL" id="KAF7386390.1"/>
    </source>
</evidence>
<evidence type="ECO:0000256" key="1">
    <source>
        <dbReference type="SAM" id="MobiDB-lite"/>
    </source>
</evidence>
<proteinExistence type="predicted"/>
<dbReference type="Proteomes" id="UP000617340">
    <property type="component" value="Unassembled WGS sequence"/>
</dbReference>
<protein>
    <submittedName>
        <fullName evidence="2">Uncharacterized protein</fullName>
    </submittedName>
</protein>
<evidence type="ECO:0000313" key="3">
    <source>
        <dbReference type="Proteomes" id="UP000617340"/>
    </source>
</evidence>
<gene>
    <name evidence="2" type="ORF">HZH68_013522</name>
</gene>
<accession>A0A834MVU8</accession>
<name>A0A834MVU8_VESGE</name>
<comment type="caution">
    <text evidence="2">The sequence shown here is derived from an EMBL/GenBank/DDBJ whole genome shotgun (WGS) entry which is preliminary data.</text>
</comment>
<organism evidence="2 3">
    <name type="scientific">Vespula germanica</name>
    <name type="common">German yellow jacket</name>
    <name type="synonym">Paravespula germanica</name>
    <dbReference type="NCBI Taxonomy" id="30212"/>
    <lineage>
        <taxon>Eukaryota</taxon>
        <taxon>Metazoa</taxon>
        <taxon>Ecdysozoa</taxon>
        <taxon>Arthropoda</taxon>
        <taxon>Hexapoda</taxon>
        <taxon>Insecta</taxon>
        <taxon>Pterygota</taxon>
        <taxon>Neoptera</taxon>
        <taxon>Endopterygota</taxon>
        <taxon>Hymenoptera</taxon>
        <taxon>Apocrita</taxon>
        <taxon>Aculeata</taxon>
        <taxon>Vespoidea</taxon>
        <taxon>Vespidae</taxon>
        <taxon>Vespinae</taxon>
        <taxon>Vespula</taxon>
    </lineage>
</organism>
<feature type="region of interest" description="Disordered" evidence="1">
    <location>
        <begin position="131"/>
        <end position="189"/>
    </location>
</feature>
<feature type="compositionally biased region" description="Pro residues" evidence="1">
    <location>
        <begin position="137"/>
        <end position="147"/>
    </location>
</feature>
<sequence length="189" mass="21146">MDHMFVLKGDKSDNSWETFKYKISLKTTRIDLAEEIERGIRINRRERQTMVCPPTKTHRLNWDRFRTGVLLRYDLRSVQNPEHSIFYPSKSEDYFLFRLYSKFTYVSAERLTPDPYCNYSLLTCNKENGRFNAATASPPPSPPPPSSSPLTAATATPTATATAVRVGGGGGDGGGRERGGMTKEDAISA</sequence>
<reference evidence="2" key="1">
    <citation type="journal article" date="2020" name="G3 (Bethesda)">
        <title>High-Quality Assemblies for Three Invasive Social Wasps from the &lt;i&gt;Vespula&lt;/i&gt; Genus.</title>
        <authorList>
            <person name="Harrop T.W.R."/>
            <person name="Guhlin J."/>
            <person name="McLaughlin G.M."/>
            <person name="Permina E."/>
            <person name="Stockwell P."/>
            <person name="Gilligan J."/>
            <person name="Le Lec M.F."/>
            <person name="Gruber M.A.M."/>
            <person name="Quinn O."/>
            <person name="Lovegrove M."/>
            <person name="Duncan E.J."/>
            <person name="Remnant E.J."/>
            <person name="Van Eeckhoven J."/>
            <person name="Graham B."/>
            <person name="Knapp R.A."/>
            <person name="Langford K.W."/>
            <person name="Kronenberg Z."/>
            <person name="Press M.O."/>
            <person name="Eacker S.M."/>
            <person name="Wilson-Rankin E.E."/>
            <person name="Purcell J."/>
            <person name="Lester P.J."/>
            <person name="Dearden P.K."/>
        </authorList>
    </citation>
    <scope>NUCLEOTIDE SEQUENCE</scope>
    <source>
        <strain evidence="2">Linc-1</strain>
    </source>
</reference>
<keyword evidence="3" id="KW-1185">Reference proteome</keyword>
<dbReference type="AlphaFoldDB" id="A0A834MVU8"/>